<protein>
    <recommendedName>
        <fullName evidence="1">Transposase DDE domain-containing protein</fullName>
    </recommendedName>
</protein>
<sequence>MDEKSSVVVDYQYDVNTTSDASFVKEYIQKSEALKDTEILTADSAYASEEASGLAAEKNITLLTTGLLGRKPKEIFGKFTLDKTGSAISSCPAGNSPKRSSYIKQSYSIRFSFNRNQCEVCSYREQCNPKLNLRTSVMLIPLKSRRRVLESAYGLDEEARTFITRIRNGIETVPSIIRNKYRADKMPVRGKLKTKLFFGFKVVALNFSKLIRFTKKKLKCITFETV</sequence>
<accession>V2Y966</accession>
<keyword evidence="3" id="KW-1185">Reference proteome</keyword>
<dbReference type="eggNOG" id="COG3039">
    <property type="taxonomic scope" value="Bacteria"/>
</dbReference>
<dbReference type="Pfam" id="PF13751">
    <property type="entry name" value="DDE_Tnp_1_6"/>
    <property type="match status" value="1"/>
</dbReference>
<proteinExistence type="predicted"/>
<comment type="caution">
    <text evidence="2">The sequence shown here is derived from an EMBL/GenBank/DDBJ whole genome shotgun (WGS) entry which is preliminary data.</text>
</comment>
<evidence type="ECO:0000313" key="2">
    <source>
        <dbReference type="EMBL" id="ESL04211.1"/>
    </source>
</evidence>
<evidence type="ECO:0000259" key="1">
    <source>
        <dbReference type="Pfam" id="PF13751"/>
    </source>
</evidence>
<dbReference type="HOGENOM" id="CLU_1222960_0_0_9"/>
<dbReference type="RefSeq" id="WP_023353451.1">
    <property type="nucleotide sequence ID" value="NZ_KI535366.1"/>
</dbReference>
<evidence type="ECO:0000313" key="3">
    <source>
        <dbReference type="Proteomes" id="UP000018227"/>
    </source>
</evidence>
<gene>
    <name evidence="2" type="ORF">GCWU0000282_000559</name>
</gene>
<dbReference type="Proteomes" id="UP000018227">
    <property type="component" value="Unassembled WGS sequence"/>
</dbReference>
<reference evidence="2 3" key="1">
    <citation type="submission" date="2013-06" db="EMBL/GenBank/DDBJ databases">
        <authorList>
            <person name="Weinstock G."/>
            <person name="Sodergren E."/>
            <person name="Clifton S."/>
            <person name="Fulton L."/>
            <person name="Fulton B."/>
            <person name="Courtney L."/>
            <person name="Fronick C."/>
            <person name="Harrison M."/>
            <person name="Strong C."/>
            <person name="Farmer C."/>
            <person name="Delahaunty K."/>
            <person name="Markovic C."/>
            <person name="Hall O."/>
            <person name="Minx P."/>
            <person name="Tomlinson C."/>
            <person name="Mitreva M."/>
            <person name="Nelson J."/>
            <person name="Hou S."/>
            <person name="Wollam A."/>
            <person name="Pepin K.H."/>
            <person name="Johnson M."/>
            <person name="Bhonagiri V."/>
            <person name="Nash W.E."/>
            <person name="Warren W."/>
            <person name="Chinwalla A."/>
            <person name="Mardis E.R."/>
            <person name="Wilson R.K."/>
        </authorList>
    </citation>
    <scope>NUCLEOTIDE SEQUENCE [LARGE SCALE GENOMIC DNA]</scope>
    <source>
        <strain evidence="2 3">ATCC 51271</strain>
    </source>
</reference>
<dbReference type="OrthoDB" id="9789070at2"/>
<name>V2Y966_9FIRM</name>
<dbReference type="EMBL" id="ACIL03000005">
    <property type="protein sequence ID" value="ESL04211.1"/>
    <property type="molecule type" value="Genomic_DNA"/>
</dbReference>
<organism evidence="2 3">
    <name type="scientific">Catonella morbi ATCC 51271</name>
    <dbReference type="NCBI Taxonomy" id="592026"/>
    <lineage>
        <taxon>Bacteria</taxon>
        <taxon>Bacillati</taxon>
        <taxon>Bacillota</taxon>
        <taxon>Clostridia</taxon>
        <taxon>Lachnospirales</taxon>
        <taxon>Lachnospiraceae</taxon>
        <taxon>Catonella</taxon>
    </lineage>
</organism>
<dbReference type="InterPro" id="IPR025668">
    <property type="entry name" value="Tnp_DDE_dom"/>
</dbReference>
<dbReference type="STRING" id="592026.GCWU0000282_000559"/>
<dbReference type="AlphaFoldDB" id="V2Y966"/>
<feature type="domain" description="Transposase DDE" evidence="1">
    <location>
        <begin position="90"/>
        <end position="211"/>
    </location>
</feature>